<feature type="region of interest" description="Disordered" evidence="1">
    <location>
        <begin position="16"/>
        <end position="49"/>
    </location>
</feature>
<dbReference type="Proteomes" id="UP000789901">
    <property type="component" value="Unassembled WGS sequence"/>
</dbReference>
<evidence type="ECO:0000256" key="1">
    <source>
        <dbReference type="SAM" id="MobiDB-lite"/>
    </source>
</evidence>
<dbReference type="EMBL" id="CAJVQB010006069">
    <property type="protein sequence ID" value="CAG8676570.1"/>
    <property type="molecule type" value="Genomic_DNA"/>
</dbReference>
<gene>
    <name evidence="2" type="ORF">GMARGA_LOCUS10725</name>
</gene>
<evidence type="ECO:0000313" key="3">
    <source>
        <dbReference type="Proteomes" id="UP000789901"/>
    </source>
</evidence>
<protein>
    <submittedName>
        <fullName evidence="2">41468_t:CDS:1</fullName>
    </submittedName>
</protein>
<comment type="caution">
    <text evidence="2">The sequence shown here is derived from an EMBL/GenBank/DDBJ whole genome shotgun (WGS) entry which is preliminary data.</text>
</comment>
<accession>A0ABN7UU60</accession>
<sequence length="192" mass="22424">MDEPSMTNEYNTFAYWAPGSSKNIDNSDINDEDIDSNISESESAEGSPCFLDSEEYSIDEDDLDFDIINESMHDFCCLQDMTAGETNKDINTDKMSSDIRFHYHTILGRFRRLKIAQSNKRQQHGKKSVNSKSWSNENECKEMDIQVEYNSWDPYLERVVYILKDCKFEKLINGQETVHWADDAYSRCPQKY</sequence>
<evidence type="ECO:0000313" key="2">
    <source>
        <dbReference type="EMBL" id="CAG8676570.1"/>
    </source>
</evidence>
<proteinExistence type="predicted"/>
<name>A0ABN7UU60_GIGMA</name>
<reference evidence="2 3" key="1">
    <citation type="submission" date="2021-06" db="EMBL/GenBank/DDBJ databases">
        <authorList>
            <person name="Kallberg Y."/>
            <person name="Tangrot J."/>
            <person name="Rosling A."/>
        </authorList>
    </citation>
    <scope>NUCLEOTIDE SEQUENCE [LARGE SCALE GENOMIC DNA]</scope>
    <source>
        <strain evidence="2 3">120-4 pot B 10/14</strain>
    </source>
</reference>
<keyword evidence="3" id="KW-1185">Reference proteome</keyword>
<organism evidence="2 3">
    <name type="scientific">Gigaspora margarita</name>
    <dbReference type="NCBI Taxonomy" id="4874"/>
    <lineage>
        <taxon>Eukaryota</taxon>
        <taxon>Fungi</taxon>
        <taxon>Fungi incertae sedis</taxon>
        <taxon>Mucoromycota</taxon>
        <taxon>Glomeromycotina</taxon>
        <taxon>Glomeromycetes</taxon>
        <taxon>Diversisporales</taxon>
        <taxon>Gigasporaceae</taxon>
        <taxon>Gigaspora</taxon>
    </lineage>
</organism>